<gene>
    <name evidence="1" type="ORF">BaRGS_00004402</name>
</gene>
<keyword evidence="2" id="KW-1185">Reference proteome</keyword>
<dbReference type="AlphaFoldDB" id="A0ABD0LYH8"/>
<dbReference type="EMBL" id="JACVVK020000015">
    <property type="protein sequence ID" value="KAK7504536.1"/>
    <property type="molecule type" value="Genomic_DNA"/>
</dbReference>
<proteinExistence type="predicted"/>
<organism evidence="1 2">
    <name type="scientific">Batillaria attramentaria</name>
    <dbReference type="NCBI Taxonomy" id="370345"/>
    <lineage>
        <taxon>Eukaryota</taxon>
        <taxon>Metazoa</taxon>
        <taxon>Spiralia</taxon>
        <taxon>Lophotrochozoa</taxon>
        <taxon>Mollusca</taxon>
        <taxon>Gastropoda</taxon>
        <taxon>Caenogastropoda</taxon>
        <taxon>Sorbeoconcha</taxon>
        <taxon>Cerithioidea</taxon>
        <taxon>Batillariidae</taxon>
        <taxon>Batillaria</taxon>
    </lineage>
</organism>
<protein>
    <submittedName>
        <fullName evidence="1">Uncharacterized protein</fullName>
    </submittedName>
</protein>
<accession>A0ABD0LYH8</accession>
<name>A0ABD0LYH8_9CAEN</name>
<sequence>MCAAGKEKLQSHAADIRQVECTKLKVKMPLLLELFWVPPKTTQWKVALGYWTENRPCVQQETPQHFSHCDSKRDCPVEFIQQQEPTV</sequence>
<comment type="caution">
    <text evidence="1">The sequence shown here is derived from an EMBL/GenBank/DDBJ whole genome shotgun (WGS) entry which is preliminary data.</text>
</comment>
<evidence type="ECO:0000313" key="2">
    <source>
        <dbReference type="Proteomes" id="UP001519460"/>
    </source>
</evidence>
<reference evidence="1 2" key="1">
    <citation type="journal article" date="2023" name="Sci. Data">
        <title>Genome assembly of the Korean intertidal mud-creeper Batillaria attramentaria.</title>
        <authorList>
            <person name="Patra A.K."/>
            <person name="Ho P.T."/>
            <person name="Jun S."/>
            <person name="Lee S.J."/>
            <person name="Kim Y."/>
            <person name="Won Y.J."/>
        </authorList>
    </citation>
    <scope>NUCLEOTIDE SEQUENCE [LARGE SCALE GENOMIC DNA]</scope>
    <source>
        <strain evidence="1">Wonlab-2016</strain>
    </source>
</reference>
<evidence type="ECO:0000313" key="1">
    <source>
        <dbReference type="EMBL" id="KAK7504536.1"/>
    </source>
</evidence>
<feature type="non-terminal residue" evidence="1">
    <location>
        <position position="87"/>
    </location>
</feature>
<dbReference type="Proteomes" id="UP001519460">
    <property type="component" value="Unassembled WGS sequence"/>
</dbReference>